<dbReference type="PANTHER" id="PTHR43280:SF2">
    <property type="entry name" value="HTH-TYPE TRANSCRIPTIONAL REGULATOR EXSA"/>
    <property type="match status" value="1"/>
</dbReference>
<dbReference type="GO" id="GO:0043565">
    <property type="term" value="F:sequence-specific DNA binding"/>
    <property type="evidence" value="ECO:0007669"/>
    <property type="project" value="InterPro"/>
</dbReference>
<dbReference type="SUPFAM" id="SSF51215">
    <property type="entry name" value="Regulatory protein AraC"/>
    <property type="match status" value="1"/>
</dbReference>
<dbReference type="PROSITE" id="PS01124">
    <property type="entry name" value="HTH_ARAC_FAMILY_2"/>
    <property type="match status" value="1"/>
</dbReference>
<evidence type="ECO:0000256" key="1">
    <source>
        <dbReference type="ARBA" id="ARBA00023015"/>
    </source>
</evidence>
<comment type="caution">
    <text evidence="5">The sequence shown here is derived from an EMBL/GenBank/DDBJ whole genome shotgun (WGS) entry which is preliminary data.</text>
</comment>
<dbReference type="Proteomes" id="UP000474104">
    <property type="component" value="Unassembled WGS sequence"/>
</dbReference>
<dbReference type="InterPro" id="IPR003313">
    <property type="entry name" value="AraC-bd"/>
</dbReference>
<dbReference type="GO" id="GO:0003700">
    <property type="term" value="F:DNA-binding transcription factor activity"/>
    <property type="evidence" value="ECO:0007669"/>
    <property type="project" value="InterPro"/>
</dbReference>
<feature type="domain" description="HTH araC/xylS-type" evidence="4">
    <location>
        <begin position="179"/>
        <end position="277"/>
    </location>
</feature>
<dbReference type="OrthoDB" id="9813413at2"/>
<dbReference type="CDD" id="cd06986">
    <property type="entry name" value="cupin_MmsR-like_N"/>
    <property type="match status" value="1"/>
</dbReference>
<dbReference type="EMBL" id="VIRB01000136">
    <property type="protein sequence ID" value="NDO71250.1"/>
    <property type="molecule type" value="Genomic_DNA"/>
</dbReference>
<protein>
    <submittedName>
        <fullName evidence="5">AraC family transcriptional regulator</fullName>
    </submittedName>
</protein>
<dbReference type="InterPro" id="IPR037923">
    <property type="entry name" value="HTH-like"/>
</dbReference>
<dbReference type="PANTHER" id="PTHR43280">
    <property type="entry name" value="ARAC-FAMILY TRANSCRIPTIONAL REGULATOR"/>
    <property type="match status" value="1"/>
</dbReference>
<evidence type="ECO:0000256" key="3">
    <source>
        <dbReference type="ARBA" id="ARBA00023163"/>
    </source>
</evidence>
<evidence type="ECO:0000256" key="2">
    <source>
        <dbReference type="ARBA" id="ARBA00023125"/>
    </source>
</evidence>
<dbReference type="PROSITE" id="PS00041">
    <property type="entry name" value="HTH_ARAC_FAMILY_1"/>
    <property type="match status" value="1"/>
</dbReference>
<gene>
    <name evidence="5" type="ORF">FMM80_22400</name>
</gene>
<dbReference type="Gene3D" id="1.10.10.60">
    <property type="entry name" value="Homeodomain-like"/>
    <property type="match status" value="2"/>
</dbReference>
<keyword evidence="1" id="KW-0805">Transcription regulation</keyword>
<dbReference type="Gene3D" id="2.60.120.280">
    <property type="entry name" value="Regulatory protein AraC"/>
    <property type="match status" value="1"/>
</dbReference>
<evidence type="ECO:0000313" key="6">
    <source>
        <dbReference type="Proteomes" id="UP000474104"/>
    </source>
</evidence>
<dbReference type="InterPro" id="IPR018062">
    <property type="entry name" value="HTH_AraC-typ_CS"/>
</dbReference>
<reference evidence="5 6" key="1">
    <citation type="submission" date="2019-07" db="EMBL/GenBank/DDBJ databases">
        <title>Draft genome sequences of 15 bacterial species constituting the stable defined intestinal microbiota of the GM15 gnotobiotic mouse model.</title>
        <authorList>
            <person name="Elie C."/>
            <person name="Mathieu A."/>
            <person name="Saliou A."/>
            <person name="Darnaud M."/>
            <person name="Leulier F."/>
            <person name="Tamellini A."/>
        </authorList>
    </citation>
    <scope>NUCLEOTIDE SEQUENCE [LARGE SCALE GENOMIC DNA]</scope>
    <source>
        <strain evidence="6">ASF 502</strain>
    </source>
</reference>
<proteinExistence type="predicted"/>
<organism evidence="5 6">
    <name type="scientific">Schaedlerella arabinosiphila</name>
    <dbReference type="NCBI Taxonomy" id="2044587"/>
    <lineage>
        <taxon>Bacteria</taxon>
        <taxon>Bacillati</taxon>
        <taxon>Bacillota</taxon>
        <taxon>Clostridia</taxon>
        <taxon>Lachnospirales</taxon>
        <taxon>Lachnospiraceae</taxon>
        <taxon>Schaedlerella</taxon>
    </lineage>
</organism>
<dbReference type="AlphaFoldDB" id="A0A9X5CAU1"/>
<dbReference type="InterPro" id="IPR018060">
    <property type="entry name" value="HTH_AraC"/>
</dbReference>
<dbReference type="Pfam" id="PF12833">
    <property type="entry name" value="HTH_18"/>
    <property type="match status" value="1"/>
</dbReference>
<dbReference type="SUPFAM" id="SSF46689">
    <property type="entry name" value="Homeodomain-like"/>
    <property type="match status" value="2"/>
</dbReference>
<dbReference type="SMART" id="SM00342">
    <property type="entry name" value="HTH_ARAC"/>
    <property type="match status" value="1"/>
</dbReference>
<dbReference type="InterPro" id="IPR009057">
    <property type="entry name" value="Homeodomain-like_sf"/>
</dbReference>
<name>A0A9X5CAU1_9FIRM</name>
<sequence>MNDIFYVLQNQTFIDLCIYQFGYAQNDPLSSYGPHIRSHYLFHYVISGCGTLQATDENGAEHTYHIRSNQGFLIVPGQITTYTADKEHPWEYTWIEFDGMHAKEALMLSGLSINNPVYRSSEKIYSAKLKESMLYIAHHPTETPFNLLSHLYMFIDCLMHSSASRTTPSSSGMSTYYLEWAFSYIAQNFQNDITIAGIAESCKIHRNYLCKIFREHVGVSPQEFLITYRMNKAEQLLKTTSLSIKDIGNAVGYPNQLHFSRAFKNTYGVSPSQWRKAQQTGEKGSDRI</sequence>
<evidence type="ECO:0000259" key="4">
    <source>
        <dbReference type="PROSITE" id="PS01124"/>
    </source>
</evidence>
<dbReference type="Pfam" id="PF02311">
    <property type="entry name" value="AraC_binding"/>
    <property type="match status" value="1"/>
</dbReference>
<keyword evidence="2" id="KW-0238">DNA-binding</keyword>
<dbReference type="InterPro" id="IPR020449">
    <property type="entry name" value="Tscrpt_reg_AraC-type_HTH"/>
</dbReference>
<evidence type="ECO:0000313" key="5">
    <source>
        <dbReference type="EMBL" id="NDO71250.1"/>
    </source>
</evidence>
<keyword evidence="3" id="KW-0804">Transcription</keyword>
<accession>A0A9X5CAU1</accession>
<dbReference type="PRINTS" id="PR00032">
    <property type="entry name" value="HTHARAC"/>
</dbReference>